<protein>
    <submittedName>
        <fullName evidence="2">Uncharacterized protein</fullName>
    </submittedName>
</protein>
<dbReference type="AlphaFoldDB" id="A0A8S9KZF7"/>
<accession>A0A8S9KZF7</accession>
<name>A0A8S9KZF7_BRACR</name>
<evidence type="ECO:0000313" key="3">
    <source>
        <dbReference type="Proteomes" id="UP000712281"/>
    </source>
</evidence>
<dbReference type="Proteomes" id="UP000712281">
    <property type="component" value="Unassembled WGS sequence"/>
</dbReference>
<dbReference type="EMBL" id="QGKW02000717">
    <property type="protein sequence ID" value="KAF2599362.1"/>
    <property type="molecule type" value="Genomic_DNA"/>
</dbReference>
<gene>
    <name evidence="2" type="ORF">F2Q68_00008972</name>
</gene>
<evidence type="ECO:0000256" key="1">
    <source>
        <dbReference type="SAM" id="MobiDB-lite"/>
    </source>
</evidence>
<feature type="compositionally biased region" description="Basic and acidic residues" evidence="1">
    <location>
        <begin position="16"/>
        <end position="42"/>
    </location>
</feature>
<feature type="region of interest" description="Disordered" evidence="1">
    <location>
        <begin position="186"/>
        <end position="220"/>
    </location>
</feature>
<feature type="compositionally biased region" description="Basic and acidic residues" evidence="1">
    <location>
        <begin position="196"/>
        <end position="211"/>
    </location>
</feature>
<evidence type="ECO:0000313" key="2">
    <source>
        <dbReference type="EMBL" id="KAF2599362.1"/>
    </source>
</evidence>
<organism evidence="2 3">
    <name type="scientific">Brassica cretica</name>
    <name type="common">Mustard</name>
    <dbReference type="NCBI Taxonomy" id="69181"/>
    <lineage>
        <taxon>Eukaryota</taxon>
        <taxon>Viridiplantae</taxon>
        <taxon>Streptophyta</taxon>
        <taxon>Embryophyta</taxon>
        <taxon>Tracheophyta</taxon>
        <taxon>Spermatophyta</taxon>
        <taxon>Magnoliopsida</taxon>
        <taxon>eudicotyledons</taxon>
        <taxon>Gunneridae</taxon>
        <taxon>Pentapetalae</taxon>
        <taxon>rosids</taxon>
        <taxon>malvids</taxon>
        <taxon>Brassicales</taxon>
        <taxon>Brassicaceae</taxon>
        <taxon>Brassiceae</taxon>
        <taxon>Brassica</taxon>
    </lineage>
</organism>
<feature type="region of interest" description="Disordered" evidence="1">
    <location>
        <begin position="1"/>
        <end position="67"/>
    </location>
</feature>
<sequence length="220" mass="23259">MIESGEGDGDSQNSQARDKADKANVSDLESGRDGSPDDHPLVEKGNSGSLPVEKIDSQAPLSPEVAGKNRLEVSYSNVLIDGSSLVEESPDFEVKDGVAEVSGVERELRCGSSTRGVEGGGEEASMWLYLISSSPLSTSSPVIKWVARRGSGRELEDIGGTTSWCGGGGASRLWSMDSEDEALWSSRLSYQPGTGKAEKERRQGRELRGTGEHGGGGLEK</sequence>
<proteinExistence type="predicted"/>
<reference evidence="2" key="1">
    <citation type="submission" date="2019-12" db="EMBL/GenBank/DDBJ databases">
        <title>Genome sequencing and annotation of Brassica cretica.</title>
        <authorList>
            <person name="Studholme D.J."/>
            <person name="Sarris P.F."/>
        </authorList>
    </citation>
    <scope>NUCLEOTIDE SEQUENCE</scope>
    <source>
        <strain evidence="2">PFS-001/15</strain>
        <tissue evidence="2">Leaf</tissue>
    </source>
</reference>
<comment type="caution">
    <text evidence="2">The sequence shown here is derived from an EMBL/GenBank/DDBJ whole genome shotgun (WGS) entry which is preliminary data.</text>
</comment>